<name>A0ABD2LEY2_9BILA</name>
<dbReference type="Proteomes" id="UP001620626">
    <property type="component" value="Unassembled WGS sequence"/>
</dbReference>
<dbReference type="PROSITE" id="PS50297">
    <property type="entry name" value="ANK_REP_REGION"/>
    <property type="match status" value="3"/>
</dbReference>
<dbReference type="PROSITE" id="PS50088">
    <property type="entry name" value="ANK_REPEAT"/>
    <property type="match status" value="3"/>
</dbReference>
<dbReference type="InterPro" id="IPR002110">
    <property type="entry name" value="Ankyrin_rpt"/>
</dbReference>
<dbReference type="PANTHER" id="PTHR23206:SF7">
    <property type="entry name" value="PROTEIN KINASE DOMAIN-CONTAINING PROTEIN"/>
    <property type="match status" value="1"/>
</dbReference>
<dbReference type="AlphaFoldDB" id="A0ABD2LEY2"/>
<evidence type="ECO:0000256" key="3">
    <source>
        <dbReference type="PROSITE-ProRule" id="PRU00023"/>
    </source>
</evidence>
<reference evidence="4 5" key="1">
    <citation type="submission" date="2024-10" db="EMBL/GenBank/DDBJ databases">
        <authorList>
            <person name="Kim D."/>
        </authorList>
    </citation>
    <scope>NUCLEOTIDE SEQUENCE [LARGE SCALE GENOMIC DNA]</scope>
    <source>
        <strain evidence="4">BH-2024</strain>
    </source>
</reference>
<dbReference type="EMBL" id="JBICBT010000452">
    <property type="protein sequence ID" value="KAL3113245.1"/>
    <property type="molecule type" value="Genomic_DNA"/>
</dbReference>
<keyword evidence="1" id="KW-0677">Repeat</keyword>
<evidence type="ECO:0000256" key="1">
    <source>
        <dbReference type="ARBA" id="ARBA00022737"/>
    </source>
</evidence>
<organism evidence="4 5">
    <name type="scientific">Heterodera trifolii</name>
    <dbReference type="NCBI Taxonomy" id="157864"/>
    <lineage>
        <taxon>Eukaryota</taxon>
        <taxon>Metazoa</taxon>
        <taxon>Ecdysozoa</taxon>
        <taxon>Nematoda</taxon>
        <taxon>Chromadorea</taxon>
        <taxon>Rhabditida</taxon>
        <taxon>Tylenchina</taxon>
        <taxon>Tylenchomorpha</taxon>
        <taxon>Tylenchoidea</taxon>
        <taxon>Heteroderidae</taxon>
        <taxon>Heteroderinae</taxon>
        <taxon>Heterodera</taxon>
    </lineage>
</organism>
<gene>
    <name evidence="4" type="ORF">niasHT_018399</name>
</gene>
<sequence>MADDIPPPPAVVADGGDVVVDLEQRVRQLIMSIGQGSEDAVREFAILIESFNQEQLVDFLEILARIYVENGASVDMQGGEEGITMLMVAASSGRVDFARYLIAHGSVFPLMLAAESGHLEVCRLLVEEWAAEVNQQAIDGMSPLMSASSEGRLDVVIYLIDHGAEVQHANAEGYNSLMHAVKNGKTEVARHLLTNGASTDQVGTDGKRARDLAEEGGLDEMIDIFRTTTAAEPTEAERSKTTTNTAANVMVALTMRGNCGSQTIVRM</sequence>
<keyword evidence="2 3" id="KW-0040">ANK repeat</keyword>
<dbReference type="Gene3D" id="1.25.40.20">
    <property type="entry name" value="Ankyrin repeat-containing domain"/>
    <property type="match status" value="1"/>
</dbReference>
<protein>
    <submittedName>
        <fullName evidence="4">Uncharacterized protein</fullName>
    </submittedName>
</protein>
<dbReference type="Pfam" id="PF12796">
    <property type="entry name" value="Ank_2"/>
    <property type="match status" value="1"/>
</dbReference>
<comment type="caution">
    <text evidence="4">The sequence shown here is derived from an EMBL/GenBank/DDBJ whole genome shotgun (WGS) entry which is preliminary data.</text>
</comment>
<dbReference type="PANTHER" id="PTHR23206">
    <property type="entry name" value="MASK PROTEIN"/>
    <property type="match status" value="1"/>
</dbReference>
<accession>A0ABD2LEY2</accession>
<dbReference type="SUPFAM" id="SSF48403">
    <property type="entry name" value="Ankyrin repeat"/>
    <property type="match status" value="1"/>
</dbReference>
<feature type="repeat" description="ANK" evidence="3">
    <location>
        <begin position="81"/>
        <end position="106"/>
    </location>
</feature>
<dbReference type="InterPro" id="IPR051631">
    <property type="entry name" value="Ankyrin-KH/SAM_domain"/>
</dbReference>
<dbReference type="Pfam" id="PF13637">
    <property type="entry name" value="Ank_4"/>
    <property type="match status" value="1"/>
</dbReference>
<dbReference type="InterPro" id="IPR036770">
    <property type="entry name" value="Ankyrin_rpt-contain_sf"/>
</dbReference>
<keyword evidence="5" id="KW-1185">Reference proteome</keyword>
<dbReference type="SMART" id="SM00248">
    <property type="entry name" value="ANK"/>
    <property type="match status" value="3"/>
</dbReference>
<feature type="repeat" description="ANK" evidence="3">
    <location>
        <begin position="139"/>
        <end position="171"/>
    </location>
</feature>
<feature type="repeat" description="ANK" evidence="3">
    <location>
        <begin position="172"/>
        <end position="204"/>
    </location>
</feature>
<evidence type="ECO:0000256" key="2">
    <source>
        <dbReference type="ARBA" id="ARBA00023043"/>
    </source>
</evidence>
<evidence type="ECO:0000313" key="4">
    <source>
        <dbReference type="EMBL" id="KAL3113245.1"/>
    </source>
</evidence>
<evidence type="ECO:0000313" key="5">
    <source>
        <dbReference type="Proteomes" id="UP001620626"/>
    </source>
</evidence>
<proteinExistence type="predicted"/>